<feature type="region of interest" description="Disordered" evidence="1">
    <location>
        <begin position="31"/>
        <end position="53"/>
    </location>
</feature>
<evidence type="ECO:0000313" key="3">
    <source>
        <dbReference type="Proteomes" id="UP000011661"/>
    </source>
</evidence>
<dbReference type="NCBIfam" id="NF038353">
    <property type="entry name" value="FxLYD_dom"/>
    <property type="match status" value="1"/>
</dbReference>
<dbReference type="EMBL" id="AOHX01000038">
    <property type="protein sequence ID" value="ELY44680.1"/>
    <property type="molecule type" value="Genomic_DNA"/>
</dbReference>
<protein>
    <recommendedName>
        <fullName evidence="4">DUF3426 domain-containing protein</fullName>
    </recommendedName>
</protein>
<name>L9W5D6_9EURY</name>
<dbReference type="Proteomes" id="UP000011661">
    <property type="component" value="Unassembled WGS sequence"/>
</dbReference>
<proteinExistence type="predicted"/>
<dbReference type="PATRIC" id="fig|1230460.4.peg.2001"/>
<comment type="caution">
    <text evidence="2">The sequence shown here is derived from an EMBL/GenBank/DDBJ whole genome shotgun (WGS) entry which is preliminary data.</text>
</comment>
<organism evidence="2 3">
    <name type="scientific">Natronorubrum sulfidifaciens JCM 14089</name>
    <dbReference type="NCBI Taxonomy" id="1230460"/>
    <lineage>
        <taxon>Archaea</taxon>
        <taxon>Methanobacteriati</taxon>
        <taxon>Methanobacteriota</taxon>
        <taxon>Stenosarchaea group</taxon>
        <taxon>Halobacteria</taxon>
        <taxon>Halobacteriales</taxon>
        <taxon>Natrialbaceae</taxon>
        <taxon>Natronorubrum</taxon>
    </lineage>
</organism>
<gene>
    <name evidence="2" type="ORF">C495_09869</name>
</gene>
<dbReference type="eggNOG" id="arCOG10172">
    <property type="taxonomic scope" value="Archaea"/>
</dbReference>
<dbReference type="InterPro" id="IPR047676">
    <property type="entry name" value="FxLYD_dom"/>
</dbReference>
<evidence type="ECO:0000313" key="2">
    <source>
        <dbReference type="EMBL" id="ELY44680.1"/>
    </source>
</evidence>
<sequence>MGSVMLRSTCSRRRVLTVVGAGATAALAGCNDGGVGSEPEYEAGSVGSLDGENRSATEMTAAESLAQQETNDGVTPLEAVTITDHEFVLESDYRGSTVQGTVENTSDDRIELLEVRVRVYDDSGAQLGQFLDSVGDLAGEASWSFQVVILKPPSEITDYDISVLGTPT</sequence>
<evidence type="ECO:0000256" key="1">
    <source>
        <dbReference type="SAM" id="MobiDB-lite"/>
    </source>
</evidence>
<evidence type="ECO:0008006" key="4">
    <source>
        <dbReference type="Google" id="ProtNLM"/>
    </source>
</evidence>
<accession>L9W5D6</accession>
<keyword evidence="3" id="KW-1185">Reference proteome</keyword>
<reference evidence="2 3" key="1">
    <citation type="journal article" date="2014" name="PLoS Genet.">
        <title>Phylogenetically driven sequencing of extremely halophilic archaea reveals strategies for static and dynamic osmo-response.</title>
        <authorList>
            <person name="Becker E.A."/>
            <person name="Seitzer P.M."/>
            <person name="Tritt A."/>
            <person name="Larsen D."/>
            <person name="Krusor M."/>
            <person name="Yao A.I."/>
            <person name="Wu D."/>
            <person name="Madern D."/>
            <person name="Eisen J.A."/>
            <person name="Darling A.E."/>
            <person name="Facciotti M.T."/>
        </authorList>
    </citation>
    <scope>NUCLEOTIDE SEQUENCE [LARGE SCALE GENOMIC DNA]</scope>
    <source>
        <strain evidence="2 3">JCM 14089</strain>
    </source>
</reference>
<dbReference type="AlphaFoldDB" id="L9W5D6"/>
<dbReference type="PROSITE" id="PS51257">
    <property type="entry name" value="PROKAR_LIPOPROTEIN"/>
    <property type="match status" value="1"/>
</dbReference>